<organism evidence="1 2">
    <name type="scientific">Rouxiella aceris</name>
    <dbReference type="NCBI Taxonomy" id="2703884"/>
    <lineage>
        <taxon>Bacteria</taxon>
        <taxon>Pseudomonadati</taxon>
        <taxon>Pseudomonadota</taxon>
        <taxon>Gammaproteobacteria</taxon>
        <taxon>Enterobacterales</taxon>
        <taxon>Yersiniaceae</taxon>
        <taxon>Rouxiella</taxon>
    </lineage>
</organism>
<name>A0A848MR13_9GAMM</name>
<dbReference type="InterPro" id="IPR024651">
    <property type="entry name" value="FAD-SLDH_ssu"/>
</dbReference>
<dbReference type="Proteomes" id="UP000585363">
    <property type="component" value="Unassembled WGS sequence"/>
</dbReference>
<gene>
    <name evidence="1" type="ORF">GW590_21870</name>
</gene>
<accession>A0A848MR13</accession>
<keyword evidence="2" id="KW-1185">Reference proteome</keyword>
<sequence length="179" mass="19527">MSDNELLAQGQPPSRISRRLFLGGALAVLSVPLINKMLLNPAYAAPVAGLPQAKNDFQSISRYLTGHMQLDATLSERYYQALLRLYPDFTAQVQALQSFISSRSLAASDLQKVLDVEQPALSKLPRSILQAWYIGVVGEGAQAICIAYEQALMNISVSDHLNPPSYAYGAYGTWAKKPA</sequence>
<evidence type="ECO:0000313" key="1">
    <source>
        <dbReference type="EMBL" id="NMP29499.1"/>
    </source>
</evidence>
<dbReference type="PROSITE" id="PS51318">
    <property type="entry name" value="TAT"/>
    <property type="match status" value="1"/>
</dbReference>
<protein>
    <submittedName>
        <fullName evidence="1">Sorbitol dehydrogenase</fullName>
    </submittedName>
</protein>
<dbReference type="EMBL" id="JAADJU010000015">
    <property type="protein sequence ID" value="NMP29499.1"/>
    <property type="molecule type" value="Genomic_DNA"/>
</dbReference>
<reference evidence="1 2" key="2">
    <citation type="submission" date="2020-06" db="EMBL/GenBank/DDBJ databases">
        <title>Polyphasic characterization of a Rahnella strain isolated from tree sap.</title>
        <authorList>
            <person name="Kim I.S."/>
        </authorList>
    </citation>
    <scope>NUCLEOTIDE SEQUENCE [LARGE SCALE GENOMIC DNA]</scope>
    <source>
        <strain evidence="1 2">SAP-1</strain>
    </source>
</reference>
<dbReference type="AlphaFoldDB" id="A0A848MR13"/>
<dbReference type="Pfam" id="PF12318">
    <property type="entry name" value="FAD-SLDH"/>
    <property type="match status" value="1"/>
</dbReference>
<dbReference type="InterPro" id="IPR006311">
    <property type="entry name" value="TAT_signal"/>
</dbReference>
<evidence type="ECO:0000313" key="2">
    <source>
        <dbReference type="Proteomes" id="UP000585363"/>
    </source>
</evidence>
<reference evidence="1 2" key="1">
    <citation type="submission" date="2020-01" db="EMBL/GenBank/DDBJ databases">
        <authorList>
            <person name="Lee S.D."/>
        </authorList>
    </citation>
    <scope>NUCLEOTIDE SEQUENCE [LARGE SCALE GENOMIC DNA]</scope>
    <source>
        <strain evidence="1 2">SAP-1</strain>
    </source>
</reference>
<dbReference type="RefSeq" id="WP_169405211.1">
    <property type="nucleotide sequence ID" value="NZ_JAADJU010000015.1"/>
</dbReference>
<proteinExistence type="predicted"/>
<comment type="caution">
    <text evidence="1">The sequence shown here is derived from an EMBL/GenBank/DDBJ whole genome shotgun (WGS) entry which is preliminary data.</text>
</comment>